<reference evidence="1 2" key="1">
    <citation type="submission" date="2023-12" db="EMBL/GenBank/DDBJ databases">
        <title>Description of Novel Strain Fulvimarina sp. 2208YS6-2-32 isolated from Uroteuthis (Photololigo) edulis.</title>
        <authorList>
            <person name="Park J.-S."/>
        </authorList>
    </citation>
    <scope>NUCLEOTIDE SEQUENCE [LARGE SCALE GENOMIC DNA]</scope>
    <source>
        <strain evidence="1 2">2208YS6-2-32</strain>
    </source>
</reference>
<comment type="caution">
    <text evidence="1">The sequence shown here is derived from an EMBL/GenBank/DDBJ whole genome shotgun (WGS) entry which is preliminary data.</text>
</comment>
<keyword evidence="2" id="KW-1185">Reference proteome</keyword>
<proteinExistence type="predicted"/>
<dbReference type="Proteomes" id="UP001294412">
    <property type="component" value="Unassembled WGS sequence"/>
</dbReference>
<sequence>MSTTTTLFRLPIEFADQLKAVAGALDKTVVEVVRDYLEDHKNAGTITRDLRGVGSTVIRGFLLFQIDADDGSPIGFQRMTAKNARDLAKAIDDVITTGKAQKATIGGETLGLVKVGMGFAFIQGDKRRTMAATVAPEVARHLMDAAAEVERVRPNIIAA</sequence>
<evidence type="ECO:0000313" key="1">
    <source>
        <dbReference type="EMBL" id="MDY8107771.1"/>
    </source>
</evidence>
<accession>A0ABU5HXS9</accession>
<organism evidence="1 2">
    <name type="scientific">Fulvimarina uroteuthidis</name>
    <dbReference type="NCBI Taxonomy" id="3098149"/>
    <lineage>
        <taxon>Bacteria</taxon>
        <taxon>Pseudomonadati</taxon>
        <taxon>Pseudomonadota</taxon>
        <taxon>Alphaproteobacteria</taxon>
        <taxon>Hyphomicrobiales</taxon>
        <taxon>Aurantimonadaceae</taxon>
        <taxon>Fulvimarina</taxon>
    </lineage>
</organism>
<gene>
    <name evidence="1" type="ORF">U0C82_01245</name>
</gene>
<dbReference type="EMBL" id="JAXLPB010000001">
    <property type="protein sequence ID" value="MDY8107771.1"/>
    <property type="molecule type" value="Genomic_DNA"/>
</dbReference>
<name>A0ABU5HXS9_9HYPH</name>
<protein>
    <submittedName>
        <fullName evidence="1">Uncharacterized protein</fullName>
    </submittedName>
</protein>
<evidence type="ECO:0000313" key="2">
    <source>
        <dbReference type="Proteomes" id="UP001294412"/>
    </source>
</evidence>
<dbReference type="RefSeq" id="WP_322185081.1">
    <property type="nucleotide sequence ID" value="NZ_JAXLPB010000001.1"/>
</dbReference>